<evidence type="ECO:0000313" key="1">
    <source>
        <dbReference type="EMBL" id="CUP06830.1"/>
    </source>
</evidence>
<gene>
    <name evidence="1" type="ORF">ERS852520_00527</name>
    <name evidence="2" type="ORF">RBI15_02420</name>
</gene>
<reference evidence="2" key="2">
    <citation type="submission" date="2023-08" db="EMBL/GenBank/DDBJ databases">
        <title>Complete Genome Sequences of butyrate producing Anaerostipes hadrus strains BA1 and GIF7 isolated from the terminal ileum of a healthy lean male.</title>
        <authorList>
            <person name="Low A."/>
            <person name="Sheludchenko M."/>
            <person name="Cheng H.E."/>
            <person name="Koh X.Q."/>
            <person name="Lee J."/>
        </authorList>
    </citation>
    <scope>NUCLEOTIDE SEQUENCE</scope>
    <source>
        <strain evidence="2">BA1</strain>
    </source>
</reference>
<dbReference type="Proteomes" id="UP000095564">
    <property type="component" value="Unassembled WGS sequence"/>
</dbReference>
<organism evidence="1 3">
    <name type="scientific">Anaerostipes hadrus</name>
    <dbReference type="NCBI Taxonomy" id="649756"/>
    <lineage>
        <taxon>Bacteria</taxon>
        <taxon>Bacillati</taxon>
        <taxon>Bacillota</taxon>
        <taxon>Clostridia</taxon>
        <taxon>Lachnospirales</taxon>
        <taxon>Lachnospiraceae</taxon>
        <taxon>Anaerostipes</taxon>
    </lineage>
</organism>
<dbReference type="InterPro" id="IPR024523">
    <property type="entry name" value="DUF3793"/>
</dbReference>
<dbReference type="EMBL" id="CP132968">
    <property type="protein sequence ID" value="WMD16977.1"/>
    <property type="molecule type" value="Genomic_DNA"/>
</dbReference>
<name>A0A174KC20_ANAHA</name>
<proteinExistence type="predicted"/>
<dbReference type="OrthoDB" id="5393676at2"/>
<dbReference type="EMBL" id="CZAU01000003">
    <property type="protein sequence ID" value="CUP06830.1"/>
    <property type="molecule type" value="Genomic_DNA"/>
</dbReference>
<dbReference type="GeneID" id="92740223"/>
<evidence type="ECO:0000313" key="3">
    <source>
        <dbReference type="Proteomes" id="UP000095564"/>
    </source>
</evidence>
<reference evidence="1 3" key="1">
    <citation type="submission" date="2015-09" db="EMBL/GenBank/DDBJ databases">
        <authorList>
            <consortium name="Pathogen Informatics"/>
        </authorList>
    </citation>
    <scope>NUCLEOTIDE SEQUENCE [LARGE SCALE GENOMIC DNA]</scope>
    <source>
        <strain evidence="1 3">2789STDY5834908</strain>
    </source>
</reference>
<accession>A0A174KC20</accession>
<dbReference type="AlphaFoldDB" id="A0A174KC20"/>
<sequence>MRYQVELSHVKWKKCMQMQMAMHCAPVLAGLKPSNAVTLDYIDSKELIQSLAGSDIKCGLIYSGNGKCLWLLYREQQVNQYLMDPENQRFLKHCGYSSFQIQNILYTLKNRYRLYKAGQADFPHELGLILGYPLCDVIGFIKNNGQNCLYCSYWKVYDNLSQTKKVFEVYDKVRFQMVKLVEYGKSFKELVDMYTNYQVPRYA</sequence>
<dbReference type="RefSeq" id="WP_044922189.1">
    <property type="nucleotide sequence ID" value="NZ_BAABXM010000001.1"/>
</dbReference>
<protein>
    <submittedName>
        <fullName evidence="2">DUF3793 family protein</fullName>
    </submittedName>
    <submittedName>
        <fullName evidence="1">Protein of uncharacterized function (DUF3793)</fullName>
    </submittedName>
</protein>
<evidence type="ECO:0000313" key="2">
    <source>
        <dbReference type="EMBL" id="WMD16977.1"/>
    </source>
</evidence>
<dbReference type="Proteomes" id="UP001243496">
    <property type="component" value="Chromosome"/>
</dbReference>
<dbReference type="Pfam" id="PF12672">
    <property type="entry name" value="DUF3793"/>
    <property type="match status" value="1"/>
</dbReference>